<name>A0ACC6R1P2_9GAMM</name>
<dbReference type="Proteomes" id="UP001374952">
    <property type="component" value="Unassembled WGS sequence"/>
</dbReference>
<reference evidence="1" key="1">
    <citation type="submission" date="2024-02" db="EMBL/GenBank/DDBJ databases">
        <title>Bacteria isolated from the canopy kelp, Nereocystis luetkeana.</title>
        <authorList>
            <person name="Pfister C.A."/>
            <person name="Younker I.T."/>
            <person name="Light S.H."/>
        </authorList>
    </citation>
    <scope>NUCLEOTIDE SEQUENCE</scope>
    <source>
        <strain evidence="1">TN.2.01</strain>
    </source>
</reference>
<evidence type="ECO:0000313" key="1">
    <source>
        <dbReference type="EMBL" id="MEL0603807.1"/>
    </source>
</evidence>
<accession>A0ACC6R1P2</accession>
<sequence>MEMKSSAYLVRITRIYQYRPDNVRLGAVFVNPVAGAHRIEILTTQNKLNIDPKIGQQWKILKEQNFSIRQQQVSTGGYVDVWRFMEPKLKCVMPDNGAGFVTFLSTEKAFEGIGKVSAQMLWTEFRSNIFEILECDRYAPYQGDNSINNFQAVREVLLNDKAVHGLWNGYKEYSNLKHSAQLVEWEIEAPIQRQLFRIADQDAIEFLNQNPYRLFSLGMRFSKVDAIAQKYFSINRNSEIRLVAIIEHALRLWSDEGNTLAEWQDIESRIWELLDQDKNLVKRASELDGDIIGFVRKGNKYFVSGNYIFEKTIAKRFRKLSDLQQNWQSNLEEAFESSKPHNFQLEEAQEKAVRTALLSSIFVLSGGAGTGKTFTTKLIVDSYKKMGFKIYPVALSGKAARRLQQSIGIESKTIAKLLRETNLDENNTVLLVDEASMLDAYTMWRLVTMFSDNTRIFLVGDPYQLPPINAGFILNDVIKSGLINHVELEVVKRQRKESSVPGYSNAIRHGVVPQLLNTADITFQESTGDIIQDAVAAYSEYDNAMIVAATNDTVRNVNIMLQGVVNSDGTELDLTDMPVNKGSYDFKEGDPIVITLTCYKNDVQNGTLGVIKSVLATDDYACIVELEDIDEKGNKRLLEVSWQLFEYIDLAYCLTLHKLQGSQAQNVIVLLERSLLLDRSWLYTAVTRAENRVRIIGKEADFRYGINKKGAVDTRKTALAEMLKNIPI</sequence>
<gene>
    <name evidence="1" type="ORF">V6250_06485</name>
</gene>
<organism evidence="1 2">
    <name type="scientific">Pseudoalteromonas undina</name>
    <dbReference type="NCBI Taxonomy" id="43660"/>
    <lineage>
        <taxon>Bacteria</taxon>
        <taxon>Pseudomonadati</taxon>
        <taxon>Pseudomonadota</taxon>
        <taxon>Gammaproteobacteria</taxon>
        <taxon>Alteromonadales</taxon>
        <taxon>Pseudoalteromonadaceae</taxon>
        <taxon>Pseudoalteromonas</taxon>
    </lineage>
</organism>
<comment type="caution">
    <text evidence="1">The sequence shown here is derived from an EMBL/GenBank/DDBJ whole genome shotgun (WGS) entry which is preliminary data.</text>
</comment>
<keyword evidence="2" id="KW-1185">Reference proteome</keyword>
<dbReference type="EMBL" id="JBAKAX010000004">
    <property type="protein sequence ID" value="MEL0603807.1"/>
    <property type="molecule type" value="Genomic_DNA"/>
</dbReference>
<protein>
    <submittedName>
        <fullName evidence="1">AAA family ATPase</fullName>
    </submittedName>
</protein>
<evidence type="ECO:0000313" key="2">
    <source>
        <dbReference type="Proteomes" id="UP001374952"/>
    </source>
</evidence>
<proteinExistence type="predicted"/>